<reference evidence="5" key="1">
    <citation type="submission" date="2020-06" db="EMBL/GenBank/DDBJ databases">
        <title>Draft genomic sequence of Geomonas sp. Red330.</title>
        <authorList>
            <person name="Itoh H."/>
            <person name="Zhenxing X."/>
            <person name="Ushijima N."/>
            <person name="Masuda Y."/>
            <person name="Shiratori Y."/>
            <person name="Senoo K."/>
        </authorList>
    </citation>
    <scope>NUCLEOTIDE SEQUENCE [LARGE SCALE GENOMIC DNA]</scope>
    <source>
        <strain evidence="5">Red330</strain>
    </source>
</reference>
<dbReference type="RefSeq" id="WP_183355454.1">
    <property type="nucleotide sequence ID" value="NZ_BLXX01000009.1"/>
</dbReference>
<evidence type="ECO:0000259" key="3">
    <source>
        <dbReference type="Pfam" id="PF01910"/>
    </source>
</evidence>
<dbReference type="InterPro" id="IPR051614">
    <property type="entry name" value="UPF0045_domain"/>
</dbReference>
<dbReference type="PANTHER" id="PTHR33777:SF1">
    <property type="entry name" value="UPF0045 PROTEIN ECM15"/>
    <property type="match status" value="1"/>
</dbReference>
<dbReference type="PANTHER" id="PTHR33777">
    <property type="entry name" value="UPF0045 PROTEIN ECM15"/>
    <property type="match status" value="1"/>
</dbReference>
<dbReference type="InterPro" id="IPR002767">
    <property type="entry name" value="Thiamine_BP"/>
</dbReference>
<evidence type="ECO:0000256" key="1">
    <source>
        <dbReference type="ARBA" id="ARBA00010272"/>
    </source>
</evidence>
<name>A0A6V8MLM2_9BACT</name>
<keyword evidence="5" id="KW-1185">Reference proteome</keyword>
<gene>
    <name evidence="4" type="ORF">GMST_29680</name>
</gene>
<dbReference type="InterPro" id="IPR029756">
    <property type="entry name" value="MTH1187/YkoF-like"/>
</dbReference>
<evidence type="ECO:0000313" key="4">
    <source>
        <dbReference type="EMBL" id="GFO60643.1"/>
    </source>
</evidence>
<dbReference type="AlphaFoldDB" id="A0A6V8MLM2"/>
<feature type="compositionally biased region" description="Basic and acidic residues" evidence="2">
    <location>
        <begin position="79"/>
        <end position="98"/>
    </location>
</feature>
<dbReference type="Pfam" id="PF01910">
    <property type="entry name" value="Thiamine_BP"/>
    <property type="match status" value="1"/>
</dbReference>
<organism evidence="4 5">
    <name type="scientific">Geomonas silvestris</name>
    <dbReference type="NCBI Taxonomy" id="2740184"/>
    <lineage>
        <taxon>Bacteria</taxon>
        <taxon>Pseudomonadati</taxon>
        <taxon>Thermodesulfobacteriota</taxon>
        <taxon>Desulfuromonadia</taxon>
        <taxon>Geobacterales</taxon>
        <taxon>Geobacteraceae</taxon>
        <taxon>Geomonas</taxon>
    </lineage>
</organism>
<feature type="domain" description="Thiamine-binding protein" evidence="3">
    <location>
        <begin position="6"/>
        <end position="95"/>
    </location>
</feature>
<comment type="caution">
    <text evidence="4">The sequence shown here is derived from an EMBL/GenBank/DDBJ whole genome shotgun (WGS) entry which is preliminary data.</text>
</comment>
<proteinExistence type="inferred from homology"/>
<dbReference type="Proteomes" id="UP000556026">
    <property type="component" value="Unassembled WGS sequence"/>
</dbReference>
<evidence type="ECO:0000256" key="2">
    <source>
        <dbReference type="SAM" id="MobiDB-lite"/>
    </source>
</evidence>
<evidence type="ECO:0000313" key="5">
    <source>
        <dbReference type="Proteomes" id="UP000556026"/>
    </source>
</evidence>
<dbReference type="SUPFAM" id="SSF89957">
    <property type="entry name" value="MTH1187/YkoF-like"/>
    <property type="match status" value="1"/>
</dbReference>
<accession>A0A6V8MLM2</accession>
<feature type="region of interest" description="Disordered" evidence="2">
    <location>
        <begin position="78"/>
        <end position="98"/>
    </location>
</feature>
<dbReference type="GO" id="GO:0005829">
    <property type="term" value="C:cytosol"/>
    <property type="evidence" value="ECO:0007669"/>
    <property type="project" value="TreeGrafter"/>
</dbReference>
<dbReference type="NCBIfam" id="TIGR00106">
    <property type="entry name" value="MTH1187 family thiamine-binding protein"/>
    <property type="match status" value="1"/>
</dbReference>
<protein>
    <recommendedName>
        <fullName evidence="3">Thiamine-binding protein domain-containing protein</fullName>
    </recommendedName>
</protein>
<comment type="similarity">
    <text evidence="1">Belongs to the UPF0045 family.</text>
</comment>
<sequence length="98" mass="10700">MKVLIDLCLVPLGVGVSLSPYIAACQKVLADSGLKSELHSYGTSIEGEWDAVFAAVKRCHEVVHEMGAPRITTTIKAGTRTDREQSMEDKVRSVKEKL</sequence>
<dbReference type="Gene3D" id="3.30.70.930">
    <property type="match status" value="1"/>
</dbReference>
<dbReference type="EMBL" id="BLXX01000009">
    <property type="protein sequence ID" value="GFO60643.1"/>
    <property type="molecule type" value="Genomic_DNA"/>
</dbReference>